<dbReference type="Proteomes" id="UP000032076">
    <property type="component" value="Unassembled WGS sequence"/>
</dbReference>
<evidence type="ECO:0000313" key="2">
    <source>
        <dbReference type="Proteomes" id="UP000032076"/>
    </source>
</evidence>
<reference evidence="1 2" key="1">
    <citation type="submission" date="2015-01" db="EMBL/GenBank/DDBJ databases">
        <title>Draft Genome Sequences of Four Bacillus thermoamylovorans Strains, Isolated From Food Products.</title>
        <authorList>
            <person name="Krawcyk A.O."/>
            <person name="Berendsen E.M."/>
            <person name="Eijlander R.T."/>
            <person name="de Jong A."/>
            <person name="Wells-Bennik M."/>
            <person name="Kuipers O.P."/>
        </authorList>
    </citation>
    <scope>NUCLEOTIDE SEQUENCE [LARGE SCALE GENOMIC DNA]</scope>
    <source>
        <strain evidence="1 2">B4167</strain>
    </source>
</reference>
<evidence type="ECO:0000313" key="1">
    <source>
        <dbReference type="EMBL" id="KIO70846.1"/>
    </source>
</evidence>
<sequence length="37" mass="4236">MDFFNIIGPGSCQVFTRILKWLVIPGAMLLKFCFLIC</sequence>
<accession>A0ABD4A2J8</accession>
<protein>
    <submittedName>
        <fullName evidence="1">Uncharacterized protein</fullName>
    </submittedName>
</protein>
<dbReference type="EMBL" id="JXLU01000136">
    <property type="protein sequence ID" value="KIO70846.1"/>
    <property type="molecule type" value="Genomic_DNA"/>
</dbReference>
<dbReference type="AlphaFoldDB" id="A0ABD4A2J8"/>
<proteinExistence type="predicted"/>
<gene>
    <name evidence="1" type="ORF">B4167_1253</name>
</gene>
<comment type="caution">
    <text evidence="1">The sequence shown here is derived from an EMBL/GenBank/DDBJ whole genome shotgun (WGS) entry which is preliminary data.</text>
</comment>
<name>A0ABD4A2J8_9BACI</name>
<organism evidence="1 2">
    <name type="scientific">Caldibacillus thermoamylovorans</name>
    <dbReference type="NCBI Taxonomy" id="35841"/>
    <lineage>
        <taxon>Bacteria</taxon>
        <taxon>Bacillati</taxon>
        <taxon>Bacillota</taxon>
        <taxon>Bacilli</taxon>
        <taxon>Bacillales</taxon>
        <taxon>Bacillaceae</taxon>
        <taxon>Caldibacillus</taxon>
    </lineage>
</organism>